<reference evidence="1 2" key="1">
    <citation type="submission" date="2019-10" db="EMBL/GenBank/DDBJ databases">
        <title>Genome sequencing of Lactobacillus fructivorans.</title>
        <authorList>
            <person name="Kim K."/>
        </authorList>
    </citation>
    <scope>NUCLEOTIDE SEQUENCE [LARGE SCALE GENOMIC DNA]</scope>
    <source>
        <strain evidence="1 2">LF543</strain>
    </source>
</reference>
<evidence type="ECO:0000313" key="2">
    <source>
        <dbReference type="Proteomes" id="UP000327194"/>
    </source>
</evidence>
<accession>A0AAE6NZ09</accession>
<dbReference type="RefSeq" id="WP_010022256.1">
    <property type="nucleotide sequence ID" value="NZ_AZDS01000002.1"/>
</dbReference>
<protein>
    <submittedName>
        <fullName evidence="1">Uncharacterized protein</fullName>
    </submittedName>
</protein>
<proteinExistence type="predicted"/>
<sequence length="137" mass="15693">MKNPFIKIDSTKSNEKTITISYKDVMIEEPNYCPFEHISSQFSREAITPFSTGIGYNHNEKHFCIIFQCVSCGKYCLFDYSLSGATTNLLNYEYNIGTEKFPFDNKISKLSPEFKKLYIQSENAEIKGLNELAPMGL</sequence>
<organism evidence="1 2">
    <name type="scientific">Fructilactobacillus fructivorans</name>
    <dbReference type="NCBI Taxonomy" id="1614"/>
    <lineage>
        <taxon>Bacteria</taxon>
        <taxon>Bacillati</taxon>
        <taxon>Bacillota</taxon>
        <taxon>Bacilli</taxon>
        <taxon>Lactobacillales</taxon>
        <taxon>Lactobacillaceae</taxon>
        <taxon>Fructilactobacillus</taxon>
    </lineage>
</organism>
<dbReference type="AlphaFoldDB" id="A0AAE6NZ09"/>
<dbReference type="KEGG" id="lfv:LF543_00275"/>
<evidence type="ECO:0000313" key="1">
    <source>
        <dbReference type="EMBL" id="QFX92109.1"/>
    </source>
</evidence>
<dbReference type="EMBL" id="CP045562">
    <property type="protein sequence ID" value="QFX92109.1"/>
    <property type="molecule type" value="Genomic_DNA"/>
</dbReference>
<name>A0AAE6NZ09_9LACO</name>
<gene>
    <name evidence="1" type="ORF">LF543_00275</name>
</gene>
<dbReference type="Proteomes" id="UP000327194">
    <property type="component" value="Chromosome"/>
</dbReference>